<dbReference type="InterPro" id="IPR011606">
    <property type="entry name" value="Brnchd-chn_aa_trnsp_permease"/>
</dbReference>
<feature type="transmembrane region" description="Helical" evidence="1">
    <location>
        <begin position="107"/>
        <end position="126"/>
    </location>
</feature>
<name>A0ABT1C7A2_9HYPH</name>
<comment type="caution">
    <text evidence="2">The sequence shown here is derived from an EMBL/GenBank/DDBJ whole genome shotgun (WGS) entry which is preliminary data.</text>
</comment>
<gene>
    <name evidence="2" type="ORF">NGM99_12225</name>
</gene>
<sequence length="241" mass="25825">MPLSPESHLSWFRAGCRAALSVPGFILLAAFVGFAGLANAAGFTLAQTLFTVLTIWALPSMVVLVGSVQNGLSLPATALAVALSAVRLMPMVVALVPEMRDAKTRRVTLYFLSHFIAVTSWVMSFQRFPDIPREQRTSFYAGLAAMLMVMNLAVVAVVHPLAKELPPTLSALLLFLTPMYFLTSLWGSAREIAGAYAMLLGLVLGPICHVLVPQADLLVSGLVGGALAYGLQRWQQGRRGA</sequence>
<evidence type="ECO:0000313" key="2">
    <source>
        <dbReference type="EMBL" id="MCO6050548.1"/>
    </source>
</evidence>
<keyword evidence="1" id="KW-0812">Transmembrane</keyword>
<feature type="transmembrane region" description="Helical" evidence="1">
    <location>
        <begin position="20"/>
        <end position="41"/>
    </location>
</feature>
<evidence type="ECO:0000256" key="1">
    <source>
        <dbReference type="SAM" id="Phobius"/>
    </source>
</evidence>
<feature type="transmembrane region" description="Helical" evidence="1">
    <location>
        <begin position="169"/>
        <end position="187"/>
    </location>
</feature>
<feature type="transmembrane region" description="Helical" evidence="1">
    <location>
        <begin position="138"/>
        <end position="162"/>
    </location>
</feature>
<keyword evidence="1" id="KW-1133">Transmembrane helix</keyword>
<accession>A0ABT1C7A2</accession>
<feature type="transmembrane region" description="Helical" evidence="1">
    <location>
        <begin position="48"/>
        <end position="68"/>
    </location>
</feature>
<evidence type="ECO:0000313" key="3">
    <source>
        <dbReference type="Proteomes" id="UP001205906"/>
    </source>
</evidence>
<keyword evidence="3" id="KW-1185">Reference proteome</keyword>
<feature type="transmembrane region" description="Helical" evidence="1">
    <location>
        <begin position="74"/>
        <end position="95"/>
    </location>
</feature>
<protein>
    <submittedName>
        <fullName evidence="2">AzlC family ABC transporter permease</fullName>
    </submittedName>
</protein>
<proteinExistence type="predicted"/>
<dbReference type="Pfam" id="PF03591">
    <property type="entry name" value="AzlC"/>
    <property type="match status" value="1"/>
</dbReference>
<dbReference type="Proteomes" id="UP001205906">
    <property type="component" value="Unassembled WGS sequence"/>
</dbReference>
<reference evidence="2 3" key="1">
    <citation type="submission" date="2022-06" db="EMBL/GenBank/DDBJ databases">
        <title>Mesorhizobium sp. strain RP14 Genome sequencing and assembly.</title>
        <authorList>
            <person name="Kim I."/>
        </authorList>
    </citation>
    <scope>NUCLEOTIDE SEQUENCE [LARGE SCALE GENOMIC DNA]</scope>
    <source>
        <strain evidence="3">RP14(2022)</strain>
    </source>
</reference>
<dbReference type="EMBL" id="JAMXQS010000006">
    <property type="protein sequence ID" value="MCO6050548.1"/>
    <property type="molecule type" value="Genomic_DNA"/>
</dbReference>
<keyword evidence="1" id="KW-0472">Membrane</keyword>
<organism evidence="2 3">
    <name type="scientific">Mesorhizobium liriopis</name>
    <dbReference type="NCBI Taxonomy" id="2953882"/>
    <lineage>
        <taxon>Bacteria</taxon>
        <taxon>Pseudomonadati</taxon>
        <taxon>Pseudomonadota</taxon>
        <taxon>Alphaproteobacteria</taxon>
        <taxon>Hyphomicrobiales</taxon>
        <taxon>Phyllobacteriaceae</taxon>
        <taxon>Mesorhizobium</taxon>
    </lineage>
</organism>
<dbReference type="RefSeq" id="WP_252819297.1">
    <property type="nucleotide sequence ID" value="NZ_JAMXQS010000006.1"/>
</dbReference>